<evidence type="ECO:0000313" key="2">
    <source>
        <dbReference type="Proteomes" id="UP001385951"/>
    </source>
</evidence>
<comment type="caution">
    <text evidence="1">The sequence shown here is derived from an EMBL/GenBank/DDBJ whole genome shotgun (WGS) entry which is preliminary data.</text>
</comment>
<accession>A0AAW0FPG4</accession>
<name>A0AAW0FPG4_9APHY</name>
<dbReference type="AlphaFoldDB" id="A0AAW0FPG4"/>
<dbReference type="Proteomes" id="UP001385951">
    <property type="component" value="Unassembled WGS sequence"/>
</dbReference>
<keyword evidence="2" id="KW-1185">Reference proteome</keyword>
<dbReference type="EMBL" id="JASBNA010000045">
    <property type="protein sequence ID" value="KAK7680929.1"/>
    <property type="molecule type" value="Genomic_DNA"/>
</dbReference>
<reference evidence="1 2" key="1">
    <citation type="submission" date="2022-09" db="EMBL/GenBank/DDBJ databases">
        <authorList>
            <person name="Palmer J.M."/>
        </authorList>
    </citation>
    <scope>NUCLEOTIDE SEQUENCE [LARGE SCALE GENOMIC DNA]</scope>
    <source>
        <strain evidence="1 2">DSM 7382</strain>
    </source>
</reference>
<gene>
    <name evidence="1" type="ORF">QCA50_015980</name>
</gene>
<protein>
    <submittedName>
        <fullName evidence="1">Uncharacterized protein</fullName>
    </submittedName>
</protein>
<evidence type="ECO:0000313" key="1">
    <source>
        <dbReference type="EMBL" id="KAK7680929.1"/>
    </source>
</evidence>
<proteinExistence type="predicted"/>
<organism evidence="1 2">
    <name type="scientific">Cerrena zonata</name>
    <dbReference type="NCBI Taxonomy" id="2478898"/>
    <lineage>
        <taxon>Eukaryota</taxon>
        <taxon>Fungi</taxon>
        <taxon>Dikarya</taxon>
        <taxon>Basidiomycota</taxon>
        <taxon>Agaricomycotina</taxon>
        <taxon>Agaricomycetes</taxon>
        <taxon>Polyporales</taxon>
        <taxon>Cerrenaceae</taxon>
        <taxon>Cerrena</taxon>
    </lineage>
</organism>
<sequence length="180" mass="20609">MLSVGDFTPITDLALANQFEQFENGFLSPAFPIVEDDHEPEFNNSELSISDGIESLSNALDRISNVMHNDKIKIEEFDKIDPFDEIGDSNQNFDNYSEDLAKIESFFPKHPKLVSESLSSSSSPKTITYDNELALDEENSPYYDFSLIPPPLTPLPDYLLRIPLYRSLMHFWVEPRLEQL</sequence>